<evidence type="ECO:0000313" key="2">
    <source>
        <dbReference type="Proteomes" id="UP000182373"/>
    </source>
</evidence>
<evidence type="ECO:0000313" key="1">
    <source>
        <dbReference type="EMBL" id="APH55212.1"/>
    </source>
</evidence>
<dbReference type="EMBL" id="CP018191">
    <property type="protein sequence ID" value="APH55212.1"/>
    <property type="molecule type" value="Genomic_DNA"/>
</dbReference>
<reference evidence="2" key="1">
    <citation type="submission" date="2016-11" db="EMBL/GenBank/DDBJ databases">
        <title>Comparative genomic and phenotypic analysis of Granulibacter bethesdensis clinical isolates from patients with chronic granulomatous disease.</title>
        <authorList>
            <person name="Zarember K.A."/>
            <person name="Porcella S.F."/>
            <person name="Chu J."/>
            <person name="Ding L."/>
            <person name="Dahlstrom E."/>
            <person name="Barbian K."/>
            <person name="Martens C."/>
            <person name="Sykora L."/>
            <person name="Kramer S."/>
            <person name="Pettinato A.M."/>
            <person name="Hong H."/>
            <person name="Wald G."/>
            <person name="Berg L.J."/>
            <person name="Rogge L.S."/>
            <person name="Greenberg D.E."/>
            <person name="Falcone E.L."/>
            <person name="Neves J.F."/>
            <person name="Simoes M.J."/>
            <person name="Casal M."/>
            <person name="Rodriguez-Lopez F.C."/>
            <person name="Zelazny A."/>
            <person name="Gallin J.I."/>
            <person name="Holland S.M."/>
        </authorList>
    </citation>
    <scope>NUCLEOTIDE SEQUENCE [LARGE SCALE GENOMIC DNA]</scope>
    <source>
        <strain evidence="2">NIH9.1</strain>
    </source>
</reference>
<gene>
    <name evidence="1" type="ORF">GbCGDNIH9_7029</name>
</gene>
<proteinExistence type="predicted"/>
<accession>A0AAC9KB84</accession>
<dbReference type="Proteomes" id="UP000182373">
    <property type="component" value="Chromosome"/>
</dbReference>
<sequence length="42" mass="4632">MVVSSAWALAGMHVLTAPSPSIAVKERLMVRFMEATILKLQF</sequence>
<organism evidence="1 2">
    <name type="scientific">Granulibacter bethesdensis</name>
    <dbReference type="NCBI Taxonomy" id="364410"/>
    <lineage>
        <taxon>Bacteria</taxon>
        <taxon>Pseudomonadati</taxon>
        <taxon>Pseudomonadota</taxon>
        <taxon>Alphaproteobacteria</taxon>
        <taxon>Acetobacterales</taxon>
        <taxon>Acetobacteraceae</taxon>
        <taxon>Granulibacter</taxon>
    </lineage>
</organism>
<protein>
    <submittedName>
        <fullName evidence="1">Uncharacterized protein</fullName>
    </submittedName>
</protein>
<name>A0AAC9KB84_9PROT</name>
<dbReference type="AlphaFoldDB" id="A0AAC9KB84"/>